<keyword evidence="8" id="KW-1185">Reference proteome</keyword>
<keyword evidence="5 6" id="KW-0472">Membrane</keyword>
<dbReference type="RefSeq" id="WP_133328284.1">
    <property type="nucleotide sequence ID" value="NZ_SMYL01000004.1"/>
</dbReference>
<reference evidence="7 8" key="1">
    <citation type="submission" date="2019-03" db="EMBL/GenBank/DDBJ databases">
        <title>Sapientia aquatica gen. nov., sp. nov., isolated from a crater lake.</title>
        <authorList>
            <person name="Felfoldi T."/>
            <person name="Szabo A."/>
            <person name="Toth E."/>
            <person name="Schumann P."/>
            <person name="Keki Z."/>
            <person name="Marialigeti K."/>
            <person name="Mathe I."/>
        </authorList>
    </citation>
    <scope>NUCLEOTIDE SEQUENCE [LARGE SCALE GENOMIC DNA]</scope>
    <source>
        <strain evidence="7 8">SA-152</strain>
    </source>
</reference>
<keyword evidence="4 6" id="KW-1133">Transmembrane helix</keyword>
<evidence type="ECO:0000256" key="1">
    <source>
        <dbReference type="ARBA" id="ARBA00004167"/>
    </source>
</evidence>
<dbReference type="Pfam" id="PF04011">
    <property type="entry name" value="LemA"/>
    <property type="match status" value="1"/>
</dbReference>
<dbReference type="Gene3D" id="1.20.1440.20">
    <property type="entry name" value="LemA-like domain"/>
    <property type="match status" value="1"/>
</dbReference>
<dbReference type="SUPFAM" id="SSF140478">
    <property type="entry name" value="LemA-like"/>
    <property type="match status" value="1"/>
</dbReference>
<evidence type="ECO:0000256" key="2">
    <source>
        <dbReference type="ARBA" id="ARBA00008854"/>
    </source>
</evidence>
<name>A0A4R5W200_9BURK</name>
<evidence type="ECO:0000256" key="6">
    <source>
        <dbReference type="SAM" id="Phobius"/>
    </source>
</evidence>
<evidence type="ECO:0000256" key="5">
    <source>
        <dbReference type="ARBA" id="ARBA00023136"/>
    </source>
</evidence>
<keyword evidence="3 6" id="KW-0812">Transmembrane</keyword>
<evidence type="ECO:0000256" key="4">
    <source>
        <dbReference type="ARBA" id="ARBA00022989"/>
    </source>
</evidence>
<dbReference type="PANTHER" id="PTHR34478">
    <property type="entry name" value="PROTEIN LEMA"/>
    <property type="match status" value="1"/>
</dbReference>
<dbReference type="InterPro" id="IPR007156">
    <property type="entry name" value="MamQ_LemA"/>
</dbReference>
<evidence type="ECO:0000256" key="3">
    <source>
        <dbReference type="ARBA" id="ARBA00022692"/>
    </source>
</evidence>
<accession>A0A4R5W200</accession>
<evidence type="ECO:0000313" key="7">
    <source>
        <dbReference type="EMBL" id="TDK66064.1"/>
    </source>
</evidence>
<comment type="similarity">
    <text evidence="2">Belongs to the LemA family.</text>
</comment>
<organism evidence="7 8">
    <name type="scientific">Sapientia aquatica</name>
    <dbReference type="NCBI Taxonomy" id="1549640"/>
    <lineage>
        <taxon>Bacteria</taxon>
        <taxon>Pseudomonadati</taxon>
        <taxon>Pseudomonadota</taxon>
        <taxon>Betaproteobacteria</taxon>
        <taxon>Burkholderiales</taxon>
        <taxon>Oxalobacteraceae</taxon>
        <taxon>Sapientia</taxon>
    </lineage>
</organism>
<evidence type="ECO:0000313" key="8">
    <source>
        <dbReference type="Proteomes" id="UP000294829"/>
    </source>
</evidence>
<comment type="caution">
    <text evidence="7">The sequence shown here is derived from an EMBL/GenBank/DDBJ whole genome shotgun (WGS) entry which is preliminary data.</text>
</comment>
<proteinExistence type="inferred from homology"/>
<dbReference type="AlphaFoldDB" id="A0A4R5W200"/>
<dbReference type="PANTHER" id="PTHR34478:SF1">
    <property type="entry name" value="PROTEIN LEMA"/>
    <property type="match status" value="1"/>
</dbReference>
<comment type="subcellular location">
    <subcellularLocation>
        <location evidence="1">Membrane</location>
        <topology evidence="1">Single-pass membrane protein</topology>
    </subcellularLocation>
</comment>
<protein>
    <submittedName>
        <fullName evidence="7">LemA family protein</fullName>
    </submittedName>
</protein>
<feature type="transmembrane region" description="Helical" evidence="6">
    <location>
        <begin position="6"/>
        <end position="24"/>
    </location>
</feature>
<dbReference type="Proteomes" id="UP000294829">
    <property type="component" value="Unassembled WGS sequence"/>
</dbReference>
<dbReference type="InterPro" id="IPR023353">
    <property type="entry name" value="LemA-like_dom_sf"/>
</dbReference>
<gene>
    <name evidence="7" type="ORF">E2I14_10765</name>
</gene>
<dbReference type="OrthoDB" id="9804152at2"/>
<dbReference type="EMBL" id="SMYL01000004">
    <property type="protein sequence ID" value="TDK66064.1"/>
    <property type="molecule type" value="Genomic_DNA"/>
</dbReference>
<dbReference type="GO" id="GO:0016020">
    <property type="term" value="C:membrane"/>
    <property type="evidence" value="ECO:0007669"/>
    <property type="project" value="UniProtKB-SubCell"/>
</dbReference>
<sequence>MGPIGWLVLGLVVLFIIVLFNSLTGKKNQVEFAFASIDVQLKKRFDLIPNLVASCEKYMGYEEKVLKELTEARSQAMSGGDNAKVAMDGKITSQLRSVFALAENYPDLKAMDSFTTLQMSLNEVEEQLSASRRAFNAAVTDYNNAVQMFPSNIAANIMGYKTRTWFEAAPEEREAVKIWR</sequence>